<dbReference type="PANTHER" id="PTHR43367:SF1">
    <property type="entry name" value="TWO-COMPONENT RESPONSE REGULATOR-LIKE APRR6-RELATED"/>
    <property type="match status" value="1"/>
</dbReference>
<reference evidence="4" key="1">
    <citation type="journal article" date="2020" name="mSystems">
        <title>Genome- and Community-Level Interaction Insights into Carbon Utilization and Element Cycling Functions of Hydrothermarchaeota in Hydrothermal Sediment.</title>
        <authorList>
            <person name="Zhou Z."/>
            <person name="Liu Y."/>
            <person name="Xu W."/>
            <person name="Pan J."/>
            <person name="Luo Z.H."/>
            <person name="Li M."/>
        </authorList>
    </citation>
    <scope>NUCLEOTIDE SEQUENCE [LARGE SCALE GENOMIC DNA]</scope>
    <source>
        <strain evidence="4">SpSt-1065</strain>
    </source>
</reference>
<organism evidence="4">
    <name type="scientific">Thermomicrobium roseum</name>
    <dbReference type="NCBI Taxonomy" id="500"/>
    <lineage>
        <taxon>Bacteria</taxon>
        <taxon>Pseudomonadati</taxon>
        <taxon>Thermomicrobiota</taxon>
        <taxon>Thermomicrobia</taxon>
        <taxon>Thermomicrobiales</taxon>
        <taxon>Thermomicrobiaceae</taxon>
        <taxon>Thermomicrobium</taxon>
    </lineage>
</organism>
<dbReference type="Pfam" id="PF03861">
    <property type="entry name" value="ANTAR"/>
    <property type="match status" value="1"/>
</dbReference>
<comment type="caution">
    <text evidence="4">The sequence shown here is derived from an EMBL/GenBank/DDBJ whole genome shotgun (WGS) entry which is preliminary data.</text>
</comment>
<feature type="domain" description="ANTAR" evidence="3">
    <location>
        <begin position="130"/>
        <end position="191"/>
    </location>
</feature>
<keyword evidence="1" id="KW-0597">Phosphoprotein</keyword>
<accession>A0A7C5VU18</accession>
<dbReference type="InterPro" id="IPR011006">
    <property type="entry name" value="CheY-like_superfamily"/>
</dbReference>
<dbReference type="InterPro" id="IPR036388">
    <property type="entry name" value="WH-like_DNA-bd_sf"/>
</dbReference>
<sequence length="213" mass="23944">MAVSSSTPIRILIADDEPIIRLDLRELLTSLGYDVVGEAADGRTAVELARKLKPDLVILDIKMPEVDGIDAAEALHRERLAPVVLLTAYSERELVERARRAGVAGYLVKPFRESEIMPVIELALARFHEVQRLERQVVELQEALEARKLIERAKGVLMQVHGLSEAEAFQRMRRLSMDSRKSMREIAEAILLAHQLESAGRTNEPRSSLPQHD</sequence>
<dbReference type="Pfam" id="PF00072">
    <property type="entry name" value="Response_reg"/>
    <property type="match status" value="1"/>
</dbReference>
<dbReference type="SUPFAM" id="SSF52172">
    <property type="entry name" value="CheY-like"/>
    <property type="match status" value="1"/>
</dbReference>
<dbReference type="InterPro" id="IPR001789">
    <property type="entry name" value="Sig_transdc_resp-reg_receiver"/>
</dbReference>
<protein>
    <submittedName>
        <fullName evidence="4">Response regulator</fullName>
    </submittedName>
</protein>
<dbReference type="InterPro" id="IPR008327">
    <property type="entry name" value="Sig_transdc_resp-reg_antiterm"/>
</dbReference>
<dbReference type="InterPro" id="IPR005561">
    <property type="entry name" value="ANTAR"/>
</dbReference>
<dbReference type="PANTHER" id="PTHR43367">
    <property type="match status" value="1"/>
</dbReference>
<dbReference type="AlphaFoldDB" id="A0A7C5VU18"/>
<name>A0A7C5VU18_THERO</name>
<dbReference type="PIRSF" id="PIRSF036382">
    <property type="entry name" value="RR_antiterm"/>
    <property type="match status" value="1"/>
</dbReference>
<dbReference type="SMART" id="SM00448">
    <property type="entry name" value="REC"/>
    <property type="match status" value="1"/>
</dbReference>
<dbReference type="GO" id="GO:0003723">
    <property type="term" value="F:RNA binding"/>
    <property type="evidence" value="ECO:0007669"/>
    <property type="project" value="InterPro"/>
</dbReference>
<dbReference type="Gene3D" id="3.40.50.2300">
    <property type="match status" value="1"/>
</dbReference>
<dbReference type="PROSITE" id="PS50110">
    <property type="entry name" value="RESPONSE_REGULATORY"/>
    <property type="match status" value="1"/>
</dbReference>
<proteinExistence type="predicted"/>
<evidence type="ECO:0000256" key="1">
    <source>
        <dbReference type="PROSITE-ProRule" id="PRU00169"/>
    </source>
</evidence>
<evidence type="ECO:0000313" key="4">
    <source>
        <dbReference type="EMBL" id="HHM95934.1"/>
    </source>
</evidence>
<feature type="domain" description="Response regulatory" evidence="2">
    <location>
        <begin position="10"/>
        <end position="124"/>
    </location>
</feature>
<dbReference type="Gene3D" id="1.10.10.10">
    <property type="entry name" value="Winged helix-like DNA-binding domain superfamily/Winged helix DNA-binding domain"/>
    <property type="match status" value="1"/>
</dbReference>
<dbReference type="SMART" id="SM01012">
    <property type="entry name" value="ANTAR"/>
    <property type="match status" value="1"/>
</dbReference>
<dbReference type="PROSITE" id="PS50921">
    <property type="entry name" value="ANTAR"/>
    <property type="match status" value="1"/>
</dbReference>
<dbReference type="GO" id="GO:0000160">
    <property type="term" value="P:phosphorelay signal transduction system"/>
    <property type="evidence" value="ECO:0007669"/>
    <property type="project" value="InterPro"/>
</dbReference>
<evidence type="ECO:0000259" key="3">
    <source>
        <dbReference type="PROSITE" id="PS50921"/>
    </source>
</evidence>
<dbReference type="EMBL" id="DRWX01000088">
    <property type="protein sequence ID" value="HHM95934.1"/>
    <property type="molecule type" value="Genomic_DNA"/>
</dbReference>
<feature type="modified residue" description="4-aspartylphosphate" evidence="1">
    <location>
        <position position="60"/>
    </location>
</feature>
<gene>
    <name evidence="4" type="ORF">ENM21_01770</name>
</gene>
<evidence type="ECO:0000259" key="2">
    <source>
        <dbReference type="PROSITE" id="PS50110"/>
    </source>
</evidence>